<evidence type="ECO:0000313" key="3">
    <source>
        <dbReference type="Proteomes" id="UP001254813"/>
    </source>
</evidence>
<keyword evidence="1" id="KW-0472">Membrane</keyword>
<evidence type="ECO:0000313" key="2">
    <source>
        <dbReference type="EMBL" id="MDS0293545.1"/>
    </source>
</evidence>
<reference evidence="2 3" key="1">
    <citation type="submission" date="2022-06" db="EMBL/GenBank/DDBJ databases">
        <title>Halogeometricum sp. a new haloarchaeum isolate from saline soil.</title>
        <authorList>
            <person name="Strakova D."/>
            <person name="Galisteo C."/>
            <person name="Sanchez-Porro C."/>
            <person name="Ventosa A."/>
        </authorList>
    </citation>
    <scope>NUCLEOTIDE SEQUENCE [LARGE SCALE GENOMIC DNA]</scope>
    <source>
        <strain evidence="3">S3BR25-2</strain>
    </source>
</reference>
<keyword evidence="1" id="KW-1133">Transmembrane helix</keyword>
<organism evidence="2 3">
    <name type="scientific">Halogeometricum luteum</name>
    <dbReference type="NCBI Taxonomy" id="2950537"/>
    <lineage>
        <taxon>Archaea</taxon>
        <taxon>Methanobacteriati</taxon>
        <taxon>Methanobacteriota</taxon>
        <taxon>Stenosarchaea group</taxon>
        <taxon>Halobacteria</taxon>
        <taxon>Halobacteriales</taxon>
        <taxon>Haloferacaceae</taxon>
        <taxon>Halogeometricum</taxon>
    </lineage>
</organism>
<protein>
    <submittedName>
        <fullName evidence="2">Uncharacterized protein</fullName>
    </submittedName>
</protein>
<accession>A0ABU2FYE6</accession>
<sequence>MESTESAPVRIARADFLALTQAVPALYFLALSGWGLLSAGLSVEVAGWFGAAVVSGAFGALLYVRPDSVDRGSDRAPRRWFEVAGVVAGGLLLSVVAGYLLTTAV</sequence>
<dbReference type="Proteomes" id="UP001254813">
    <property type="component" value="Unassembled WGS sequence"/>
</dbReference>
<dbReference type="RefSeq" id="WP_310927354.1">
    <property type="nucleotide sequence ID" value="NZ_JAMQOQ010000001.1"/>
</dbReference>
<feature type="transmembrane region" description="Helical" evidence="1">
    <location>
        <begin position="16"/>
        <end position="39"/>
    </location>
</feature>
<gene>
    <name evidence="2" type="ORF">NDI79_05070</name>
</gene>
<keyword evidence="3" id="KW-1185">Reference proteome</keyword>
<proteinExistence type="predicted"/>
<comment type="caution">
    <text evidence="2">The sequence shown here is derived from an EMBL/GenBank/DDBJ whole genome shotgun (WGS) entry which is preliminary data.</text>
</comment>
<evidence type="ECO:0000256" key="1">
    <source>
        <dbReference type="SAM" id="Phobius"/>
    </source>
</evidence>
<keyword evidence="1" id="KW-0812">Transmembrane</keyword>
<name>A0ABU2FYE6_9EURY</name>
<dbReference type="EMBL" id="JAMQOQ010000001">
    <property type="protein sequence ID" value="MDS0293545.1"/>
    <property type="molecule type" value="Genomic_DNA"/>
</dbReference>
<feature type="transmembrane region" description="Helical" evidence="1">
    <location>
        <begin position="45"/>
        <end position="64"/>
    </location>
</feature>
<feature type="transmembrane region" description="Helical" evidence="1">
    <location>
        <begin position="80"/>
        <end position="101"/>
    </location>
</feature>